<keyword evidence="5" id="KW-0548">Nucleotidyltransferase</keyword>
<dbReference type="Gene3D" id="3.30.70.270">
    <property type="match status" value="1"/>
</dbReference>
<dbReference type="AlphaFoldDB" id="A0A9D2KQC3"/>
<protein>
    <recommendedName>
        <fullName evidence="1">diguanylate cyclase</fullName>
        <ecNumber evidence="1">2.7.7.65</ecNumber>
    </recommendedName>
</protein>
<dbReference type="CDD" id="cd01949">
    <property type="entry name" value="GGDEF"/>
    <property type="match status" value="1"/>
</dbReference>
<organism evidence="5 6">
    <name type="scientific">Candidatus Desulfovibrio intestinavium</name>
    <dbReference type="NCBI Taxonomy" id="2838534"/>
    <lineage>
        <taxon>Bacteria</taxon>
        <taxon>Pseudomonadati</taxon>
        <taxon>Thermodesulfobacteriota</taxon>
        <taxon>Desulfovibrionia</taxon>
        <taxon>Desulfovibrionales</taxon>
        <taxon>Desulfovibrionaceae</taxon>
        <taxon>Desulfovibrio</taxon>
    </lineage>
</organism>
<feature type="transmembrane region" description="Helical" evidence="3">
    <location>
        <begin position="12"/>
        <end position="35"/>
    </location>
</feature>
<keyword evidence="5" id="KW-0808">Transferase</keyword>
<keyword evidence="3" id="KW-0472">Membrane</keyword>
<dbReference type="SMART" id="SM00267">
    <property type="entry name" value="GGDEF"/>
    <property type="match status" value="1"/>
</dbReference>
<dbReference type="Proteomes" id="UP000823821">
    <property type="component" value="Unassembled WGS sequence"/>
</dbReference>
<dbReference type="Pfam" id="PF00990">
    <property type="entry name" value="GGDEF"/>
    <property type="match status" value="1"/>
</dbReference>
<dbReference type="PROSITE" id="PS50887">
    <property type="entry name" value="GGDEF"/>
    <property type="match status" value="1"/>
</dbReference>
<evidence type="ECO:0000313" key="6">
    <source>
        <dbReference type="Proteomes" id="UP000823821"/>
    </source>
</evidence>
<dbReference type="NCBIfam" id="TIGR00254">
    <property type="entry name" value="GGDEF"/>
    <property type="match status" value="1"/>
</dbReference>
<dbReference type="SUPFAM" id="SSF55073">
    <property type="entry name" value="Nucleotide cyclase"/>
    <property type="match status" value="1"/>
</dbReference>
<dbReference type="PANTHER" id="PTHR45138">
    <property type="entry name" value="REGULATORY COMPONENTS OF SENSORY TRANSDUCTION SYSTEM"/>
    <property type="match status" value="1"/>
</dbReference>
<evidence type="ECO:0000256" key="1">
    <source>
        <dbReference type="ARBA" id="ARBA00012528"/>
    </source>
</evidence>
<evidence type="ECO:0000259" key="4">
    <source>
        <dbReference type="PROSITE" id="PS50887"/>
    </source>
</evidence>
<dbReference type="InterPro" id="IPR043128">
    <property type="entry name" value="Rev_trsase/Diguanyl_cyclase"/>
</dbReference>
<dbReference type="EMBL" id="DWZD01000030">
    <property type="protein sequence ID" value="HJA78838.1"/>
    <property type="molecule type" value="Genomic_DNA"/>
</dbReference>
<reference evidence="5" key="2">
    <citation type="submission" date="2021-04" db="EMBL/GenBank/DDBJ databases">
        <authorList>
            <person name="Gilroy R."/>
        </authorList>
    </citation>
    <scope>NUCLEOTIDE SEQUENCE</scope>
    <source>
        <strain evidence="5">5032</strain>
    </source>
</reference>
<dbReference type="InterPro" id="IPR050469">
    <property type="entry name" value="Diguanylate_Cyclase"/>
</dbReference>
<comment type="catalytic activity">
    <reaction evidence="2">
        <text>2 GTP = 3',3'-c-di-GMP + 2 diphosphate</text>
        <dbReference type="Rhea" id="RHEA:24898"/>
        <dbReference type="ChEBI" id="CHEBI:33019"/>
        <dbReference type="ChEBI" id="CHEBI:37565"/>
        <dbReference type="ChEBI" id="CHEBI:58805"/>
        <dbReference type="EC" id="2.7.7.65"/>
    </reaction>
</comment>
<dbReference type="GO" id="GO:0052621">
    <property type="term" value="F:diguanylate cyclase activity"/>
    <property type="evidence" value="ECO:0007669"/>
    <property type="project" value="UniProtKB-EC"/>
</dbReference>
<evidence type="ECO:0000256" key="2">
    <source>
        <dbReference type="ARBA" id="ARBA00034247"/>
    </source>
</evidence>
<accession>A0A9D2KQC3</accession>
<evidence type="ECO:0000256" key="3">
    <source>
        <dbReference type="SAM" id="Phobius"/>
    </source>
</evidence>
<feature type="domain" description="GGDEF" evidence="4">
    <location>
        <begin position="343"/>
        <end position="474"/>
    </location>
</feature>
<sequence>MPTSFFKQRRRAMLAAMAYILFLTLGIGWSIAAFIDERDKVMVHNISLFLMRGVQDQAFEMAAQFQYKLLGMQAVAQDVIQSSGEELDAESLQRCTGRILADNLFITNDKGHAWSQSAIPADLLEKDFYQHVLAGRPAVSPLLTGTEGEDLVVLAIPVVRGNRFLGSLGAIYRSENFTNYFQLSSFLSSDGIILLNADGRVIGGSPNGPQVTHYFLDLYQRHMPSGKTPGTGNWAFPVTDRQGRTVYLCIGNLPLHDWRVVTLITDKDLSLNLHDRSLVLRNLFLRLGVCFVLTMIFVIIFMRAMFARRMDSLAREASTDPLTGLLNRASFERRVDGCLQKAGQGLLLVFDLDNFKQINDQYGHPVGDAVILQVGKIMRTSLPEKTFLGRLGGDEFLAFLPAITSTEAAKPPLDRFMNAIRTDEQLHRYHVTASMGISIAPQNGKKFHRLYSCADVALYASKRCGRNRISSYEQVQATPLPTLSEH</sequence>
<proteinExistence type="predicted"/>
<reference evidence="5" key="1">
    <citation type="journal article" date="2021" name="PeerJ">
        <title>Extensive microbial diversity within the chicken gut microbiome revealed by metagenomics and culture.</title>
        <authorList>
            <person name="Gilroy R."/>
            <person name="Ravi A."/>
            <person name="Getino M."/>
            <person name="Pursley I."/>
            <person name="Horton D.L."/>
            <person name="Alikhan N.F."/>
            <person name="Baker D."/>
            <person name="Gharbi K."/>
            <person name="Hall N."/>
            <person name="Watson M."/>
            <person name="Adriaenssens E.M."/>
            <person name="Foster-Nyarko E."/>
            <person name="Jarju S."/>
            <person name="Secka A."/>
            <person name="Antonio M."/>
            <person name="Oren A."/>
            <person name="Chaudhuri R.R."/>
            <person name="La Ragione R."/>
            <person name="Hildebrand F."/>
            <person name="Pallen M.J."/>
        </authorList>
    </citation>
    <scope>NUCLEOTIDE SEQUENCE</scope>
    <source>
        <strain evidence="5">5032</strain>
    </source>
</reference>
<dbReference type="PANTHER" id="PTHR45138:SF9">
    <property type="entry name" value="DIGUANYLATE CYCLASE DGCM-RELATED"/>
    <property type="match status" value="1"/>
</dbReference>
<comment type="caution">
    <text evidence="5">The sequence shown here is derived from an EMBL/GenBank/DDBJ whole genome shotgun (WGS) entry which is preliminary data.</text>
</comment>
<gene>
    <name evidence="5" type="ORF">H9784_04595</name>
</gene>
<keyword evidence="3" id="KW-1133">Transmembrane helix</keyword>
<feature type="transmembrane region" description="Helical" evidence="3">
    <location>
        <begin position="283"/>
        <end position="306"/>
    </location>
</feature>
<dbReference type="InterPro" id="IPR000160">
    <property type="entry name" value="GGDEF_dom"/>
</dbReference>
<keyword evidence="3" id="KW-0812">Transmembrane</keyword>
<dbReference type="InterPro" id="IPR029787">
    <property type="entry name" value="Nucleotide_cyclase"/>
</dbReference>
<evidence type="ECO:0000313" key="5">
    <source>
        <dbReference type="EMBL" id="HJA78838.1"/>
    </source>
</evidence>
<name>A0A9D2KQC3_9BACT</name>
<dbReference type="EC" id="2.7.7.65" evidence="1"/>